<dbReference type="InterPro" id="IPR001680">
    <property type="entry name" value="WD40_rpt"/>
</dbReference>
<dbReference type="AlphaFoldDB" id="A0A642UM17"/>
<keyword evidence="5" id="KW-1185">Reference proteome</keyword>
<dbReference type="Pfam" id="PF12816">
    <property type="entry name" value="TPR_Vps8"/>
    <property type="match status" value="1"/>
</dbReference>
<dbReference type="PANTHER" id="PTHR12616:SF8">
    <property type="entry name" value="VACUOLAR PROTEIN SORTING-ASSOCIATED PROTEIN 8 HOMOLOG"/>
    <property type="match status" value="1"/>
</dbReference>
<dbReference type="Gene3D" id="2.130.10.10">
    <property type="entry name" value="YVTN repeat-like/Quinoprotein amine dehydrogenase"/>
    <property type="match status" value="1"/>
</dbReference>
<evidence type="ECO:0000256" key="2">
    <source>
        <dbReference type="SAM" id="MobiDB-lite"/>
    </source>
</evidence>
<evidence type="ECO:0000313" key="4">
    <source>
        <dbReference type="EMBL" id="KAA8901500.1"/>
    </source>
</evidence>
<comment type="similarity">
    <text evidence="1">Belongs to the VPS8 family.</text>
</comment>
<dbReference type="SMART" id="SM00320">
    <property type="entry name" value="WD40"/>
    <property type="match status" value="2"/>
</dbReference>
<dbReference type="InterPro" id="IPR015943">
    <property type="entry name" value="WD40/YVTN_repeat-like_dom_sf"/>
</dbReference>
<dbReference type="GeneID" id="54781860"/>
<dbReference type="InterPro" id="IPR036322">
    <property type="entry name" value="WD40_repeat_dom_sf"/>
</dbReference>
<accession>A0A642UM17</accession>
<dbReference type="Pfam" id="PF23413">
    <property type="entry name" value="zf_RING_Vps8_fungal"/>
    <property type="match status" value="1"/>
</dbReference>
<dbReference type="InterPro" id="IPR045111">
    <property type="entry name" value="Vps41/Vps8"/>
</dbReference>
<name>A0A642UM17_DIURU</name>
<comment type="caution">
    <text evidence="4">The sequence shown here is derived from an EMBL/GenBank/DDBJ whole genome shotgun (WGS) entry which is preliminary data.</text>
</comment>
<organism evidence="4 5">
    <name type="scientific">Diutina rugosa</name>
    <name type="common">Yeast</name>
    <name type="synonym">Candida rugosa</name>
    <dbReference type="NCBI Taxonomy" id="5481"/>
    <lineage>
        <taxon>Eukaryota</taxon>
        <taxon>Fungi</taxon>
        <taxon>Dikarya</taxon>
        <taxon>Ascomycota</taxon>
        <taxon>Saccharomycotina</taxon>
        <taxon>Pichiomycetes</taxon>
        <taxon>Debaryomycetaceae</taxon>
        <taxon>Diutina</taxon>
    </lineage>
</organism>
<gene>
    <name evidence="4" type="ORF">DIURU_003209</name>
</gene>
<dbReference type="GO" id="GO:0006623">
    <property type="term" value="P:protein targeting to vacuole"/>
    <property type="evidence" value="ECO:0007669"/>
    <property type="project" value="InterPro"/>
</dbReference>
<evidence type="ECO:0000313" key="5">
    <source>
        <dbReference type="Proteomes" id="UP000449547"/>
    </source>
</evidence>
<proteinExistence type="inferred from homology"/>
<feature type="domain" description="Vacuolar protein sorting-associated protein 8 central" evidence="3">
    <location>
        <begin position="560"/>
        <end position="731"/>
    </location>
</feature>
<evidence type="ECO:0000256" key="1">
    <source>
        <dbReference type="ARBA" id="ARBA00009422"/>
    </source>
</evidence>
<dbReference type="VEuPathDB" id="FungiDB:DIURU_003209"/>
<dbReference type="GO" id="GO:0034058">
    <property type="term" value="P:endosomal vesicle fusion"/>
    <property type="evidence" value="ECO:0007669"/>
    <property type="project" value="TreeGrafter"/>
</dbReference>
<feature type="region of interest" description="Disordered" evidence="2">
    <location>
        <begin position="1"/>
        <end position="39"/>
    </location>
</feature>
<sequence length="1227" mass="137177">MPTSDRFDQRQLSDTTRHARAKPVAPSPKPSSNRISHYPDRPVHFATAENVTHQLSLYTGSYGAVAQFAANATHILVGFSQGTVFGFDYRQQLRFKLESAHTESVAVTALATSADGDMVAVGYANGYVLVWHLPSFSSDNQSPWHVIAPTTLKHRFSQAASGHVAVPIDQIMFLHHSHTQMVCTDRSGLVFYHHLVRTSYSTLFSSERQFPTISTKVFGTNDANHVNAKFDILAAAVLPLGLTHQITDDTGVIAILTRTKLTVMSVLSLNIPTKAHIRPVWSVERTAGPASRGSVDWLPCTRSRDTADVVNARLCYSWNDTVTVAEVNNRHIPPNWSSILQEAKDKDKASPPVTMTKTARWRASEGSVTICRWISPQLLLAGTPSSFVVLYYDGKLREVVTQGIRHGHSQTVSPTPISLSPSPSINNATTNQQVSALTVCKQRVVRLVDNTVEIGYVLNWADWIGQLLSQSRYHDAFTIVRELYNLDDDAVVTLFGVERDLATRHHQLRPFLLRILVSDDLEVPLESVVAIVADLMADGAVTEGEQVLQRWFDRSEPDYFFPLIEPYILSGAITSLTPEVLQALVRFYVVNREGVLLTEILTSVDLTSLDIDLTIQLAHEHQLEECLVYVWTRLLHDYTTPLLRFYKEAKPGSSQVFTYMSYILTGRQYPTDQFIADPAEEEAAKKAVVGVVFADHSVDNTNEPNEALFPYLTRFLHLDSRQMLRTLNAFFEDSYSNQGPLSRQYVVDALLDIFDTDTKFTESDRTNLAIFLGRNYPKYSQFLRLSESAMTKVVDTLTSSGGADPDVELALQSMLSVYHPKHTEQLETQLKSSQFYGVLAGVYRSQGHYGKALEMSLKCQSGPQMMGQMLETAFIHTRPHPTQRSALCHTISTHFPELVATDLEALVAMVSKYAPQLHEQLTQLSPEKQYIYLQQLSPVPPALVGVYVRLASEFDNANTVYEVVKRYQGRIEADDVTPQLLKDNHLDAVALLTDDFDQLLALVSQSIDDKEEPVVFQRVLGHAMSHCHHPDEWLKLINRLVDHTHTHPEVVKAIHECFREINSVDSRQTITDPDQPSMFITVLQQFLGQTTNAQLASVRGVLQEVVVSYSYESELSGISLRMLGASIGNSQRILRANTLKGMVVKCDHCTYCTKPLWESNSQYVAWEQRHLRSILPGPVTQETMVVTRNSVAVVFACGHGYHQGCSIKLNGGKAKPHWTCLVCGDDS</sequence>
<dbReference type="PANTHER" id="PTHR12616">
    <property type="entry name" value="VACUOLAR PROTEIN SORTING VPS41"/>
    <property type="match status" value="1"/>
</dbReference>
<dbReference type="EMBL" id="SWFT01000102">
    <property type="protein sequence ID" value="KAA8901500.1"/>
    <property type="molecule type" value="Genomic_DNA"/>
</dbReference>
<dbReference type="InterPro" id="IPR025941">
    <property type="entry name" value="Vps8_central_dom"/>
</dbReference>
<dbReference type="GO" id="GO:0030897">
    <property type="term" value="C:HOPS complex"/>
    <property type="evidence" value="ECO:0007669"/>
    <property type="project" value="TreeGrafter"/>
</dbReference>
<feature type="compositionally biased region" description="Basic and acidic residues" evidence="2">
    <location>
        <begin position="1"/>
        <end position="17"/>
    </location>
</feature>
<evidence type="ECO:0000259" key="3">
    <source>
        <dbReference type="Pfam" id="PF12816"/>
    </source>
</evidence>
<dbReference type="SUPFAM" id="SSF50978">
    <property type="entry name" value="WD40 repeat-like"/>
    <property type="match status" value="1"/>
</dbReference>
<dbReference type="Proteomes" id="UP000449547">
    <property type="component" value="Unassembled WGS sequence"/>
</dbReference>
<dbReference type="RefSeq" id="XP_034011981.1">
    <property type="nucleotide sequence ID" value="XM_034155946.1"/>
</dbReference>
<reference evidence="4 5" key="1">
    <citation type="submission" date="2019-07" db="EMBL/GenBank/DDBJ databases">
        <title>Genome assembly of two rare yeast pathogens: Diutina rugosa and Trichomonascus ciferrii.</title>
        <authorList>
            <person name="Mixao V."/>
            <person name="Saus E."/>
            <person name="Hansen A."/>
            <person name="Lass-Flor C."/>
            <person name="Gabaldon T."/>
        </authorList>
    </citation>
    <scope>NUCLEOTIDE SEQUENCE [LARGE SCALE GENOMIC DNA]</scope>
    <source>
        <strain evidence="4 5">CBS 613</strain>
    </source>
</reference>
<protein>
    <recommendedName>
        <fullName evidence="3">Vacuolar protein sorting-associated protein 8 central domain-containing protein</fullName>
    </recommendedName>
</protein>
<dbReference type="Pfam" id="PF23410">
    <property type="entry name" value="Beta-prop_VPS8"/>
    <property type="match status" value="1"/>
</dbReference>
<dbReference type="OrthoDB" id="289913at2759"/>
<dbReference type="OMA" id="NQLFFHQ"/>
<dbReference type="GO" id="GO:0005770">
    <property type="term" value="C:late endosome"/>
    <property type="evidence" value="ECO:0007669"/>
    <property type="project" value="TreeGrafter"/>
</dbReference>